<comment type="similarity">
    <text evidence="2">Belongs to the CDP-alcohol phosphatidyltransferase class-I family.</text>
</comment>
<dbReference type="PROSITE" id="PS00379">
    <property type="entry name" value="CDP_ALCOHOL_P_TRANSF"/>
    <property type="match status" value="1"/>
</dbReference>
<feature type="transmembrane region" description="Helical" evidence="3">
    <location>
        <begin position="155"/>
        <end position="174"/>
    </location>
</feature>
<evidence type="ECO:0000256" key="2">
    <source>
        <dbReference type="RuleBase" id="RU003750"/>
    </source>
</evidence>
<proteinExistence type="inferred from homology"/>
<dbReference type="InterPro" id="IPR048254">
    <property type="entry name" value="CDP_ALCOHOL_P_TRANSF_CS"/>
</dbReference>
<reference evidence="4 5" key="1">
    <citation type="submission" date="2019-09" db="EMBL/GenBank/DDBJ databases">
        <title>Genomes of family Cryomorphaceae.</title>
        <authorList>
            <person name="Bowman J.P."/>
        </authorList>
    </citation>
    <scope>NUCLEOTIDE SEQUENCE [LARGE SCALE GENOMIC DNA]</scope>
    <source>
        <strain evidence="4 5">LMG 25704</strain>
    </source>
</reference>
<dbReference type="InterPro" id="IPR000462">
    <property type="entry name" value="CDP-OH_P_trans"/>
</dbReference>
<dbReference type="Gene3D" id="1.20.120.1760">
    <property type="match status" value="1"/>
</dbReference>
<dbReference type="GO" id="GO:0016020">
    <property type="term" value="C:membrane"/>
    <property type="evidence" value="ECO:0007669"/>
    <property type="project" value="InterPro"/>
</dbReference>
<keyword evidence="3" id="KW-0472">Membrane</keyword>
<sequence length="297" mass="32867">MQLDELRSHPAVSSRLQRPRGHREFVRISLSLRENHCALHCEVIPYLSLMKKHIPNLFTLGNMLCGMLAILSFVEGAYLLGIILVGLAAFLDFFDGFVARLLGVSGDLGKQLDSLADVVSFGVAPAIALMLTIQLNPFECGSKSASEPLWCYSGPAIWTYIPLLIGLFSAYRLAKFNVDTRQSDRFIGLPTPANSILILSVVYTLEEGLLDFGFNTIFIGVCVLTVISCFLLVSEIPLLALKFKNFKWKGNQARYLLILGSIIIFALSGIPGLAIVVLLYLLISIIDNRIHRHEVSR</sequence>
<dbReference type="GO" id="GO:0016780">
    <property type="term" value="F:phosphotransferase activity, for other substituted phosphate groups"/>
    <property type="evidence" value="ECO:0007669"/>
    <property type="project" value="InterPro"/>
</dbReference>
<feature type="transmembrane region" description="Helical" evidence="3">
    <location>
        <begin position="186"/>
        <end position="205"/>
    </location>
</feature>
<dbReference type="Proteomes" id="UP000468650">
    <property type="component" value="Unassembled WGS sequence"/>
</dbReference>
<dbReference type="OrthoDB" id="9777147at2"/>
<feature type="transmembrane region" description="Helical" evidence="3">
    <location>
        <begin position="255"/>
        <end position="283"/>
    </location>
</feature>
<protein>
    <recommendedName>
        <fullName evidence="6">CDP-diacylglycerol--serine O-phosphatidyltransferase</fullName>
    </recommendedName>
</protein>
<comment type="caution">
    <text evidence="4">The sequence shown here is derived from an EMBL/GenBank/DDBJ whole genome shotgun (WGS) entry which is preliminary data.</text>
</comment>
<evidence type="ECO:0000313" key="4">
    <source>
        <dbReference type="EMBL" id="KAB2805319.1"/>
    </source>
</evidence>
<keyword evidence="5" id="KW-1185">Reference proteome</keyword>
<evidence type="ECO:0000256" key="3">
    <source>
        <dbReference type="SAM" id="Phobius"/>
    </source>
</evidence>
<evidence type="ECO:0000313" key="5">
    <source>
        <dbReference type="Proteomes" id="UP000468650"/>
    </source>
</evidence>
<dbReference type="AlphaFoldDB" id="A0A6N6RIQ5"/>
<gene>
    <name evidence="4" type="ORF">F8C67_14000</name>
</gene>
<evidence type="ECO:0000256" key="1">
    <source>
        <dbReference type="ARBA" id="ARBA00022679"/>
    </source>
</evidence>
<feature type="transmembrane region" description="Helical" evidence="3">
    <location>
        <begin position="115"/>
        <end position="135"/>
    </location>
</feature>
<feature type="transmembrane region" description="Helical" evidence="3">
    <location>
        <begin position="217"/>
        <end position="243"/>
    </location>
</feature>
<dbReference type="Pfam" id="PF01066">
    <property type="entry name" value="CDP-OH_P_transf"/>
    <property type="match status" value="1"/>
</dbReference>
<accession>A0A6N6RIQ5</accession>
<dbReference type="EMBL" id="WBVO01000017">
    <property type="protein sequence ID" value="KAB2805319.1"/>
    <property type="molecule type" value="Genomic_DNA"/>
</dbReference>
<keyword evidence="3" id="KW-1133">Transmembrane helix</keyword>
<dbReference type="InterPro" id="IPR043130">
    <property type="entry name" value="CDP-OH_PTrfase_TM_dom"/>
</dbReference>
<organism evidence="4 5">
    <name type="scientific">Phaeocystidibacter luteus</name>
    <dbReference type="NCBI Taxonomy" id="911197"/>
    <lineage>
        <taxon>Bacteria</taxon>
        <taxon>Pseudomonadati</taxon>
        <taxon>Bacteroidota</taxon>
        <taxon>Flavobacteriia</taxon>
        <taxon>Flavobacteriales</taxon>
        <taxon>Phaeocystidibacteraceae</taxon>
        <taxon>Phaeocystidibacter</taxon>
    </lineage>
</organism>
<name>A0A6N6RIQ5_9FLAO</name>
<evidence type="ECO:0008006" key="6">
    <source>
        <dbReference type="Google" id="ProtNLM"/>
    </source>
</evidence>
<keyword evidence="3" id="KW-0812">Transmembrane</keyword>
<dbReference type="GO" id="GO:0008654">
    <property type="term" value="P:phospholipid biosynthetic process"/>
    <property type="evidence" value="ECO:0007669"/>
    <property type="project" value="InterPro"/>
</dbReference>
<keyword evidence="1 2" id="KW-0808">Transferase</keyword>